<dbReference type="NCBIfam" id="TIGR02432">
    <property type="entry name" value="lysidine_TilS_N"/>
    <property type="match status" value="1"/>
</dbReference>
<gene>
    <name evidence="8" type="primary">tilS</name>
    <name evidence="10" type="ORF">ACU52_12990</name>
</gene>
<feature type="domain" description="Lysidine-tRNA(Ile) synthetase C-terminal" evidence="9">
    <location>
        <begin position="372"/>
        <end position="445"/>
    </location>
</feature>
<dbReference type="SMART" id="SM00977">
    <property type="entry name" value="TilS_C"/>
    <property type="match status" value="1"/>
</dbReference>
<keyword evidence="11" id="KW-1185">Reference proteome</keyword>
<evidence type="ECO:0000256" key="2">
    <source>
        <dbReference type="ARBA" id="ARBA00022490"/>
    </source>
</evidence>
<accession>A0A8E1QW77</accession>
<dbReference type="GO" id="GO:0005737">
    <property type="term" value="C:cytoplasm"/>
    <property type="evidence" value="ECO:0007669"/>
    <property type="project" value="UniProtKB-SubCell"/>
</dbReference>
<proteinExistence type="inferred from homology"/>
<evidence type="ECO:0000256" key="3">
    <source>
        <dbReference type="ARBA" id="ARBA00022598"/>
    </source>
</evidence>
<dbReference type="AlphaFoldDB" id="A0A8E1QW77"/>
<dbReference type="InterPro" id="IPR011063">
    <property type="entry name" value="TilS/TtcA_N"/>
</dbReference>
<dbReference type="CDD" id="cd01992">
    <property type="entry name" value="TilS_N"/>
    <property type="match status" value="1"/>
</dbReference>
<dbReference type="InterPro" id="IPR012796">
    <property type="entry name" value="Lysidine-tRNA-synth_C"/>
</dbReference>
<dbReference type="Gene3D" id="3.40.50.620">
    <property type="entry name" value="HUPs"/>
    <property type="match status" value="1"/>
</dbReference>
<comment type="function">
    <text evidence="8">Ligates lysine onto the cytidine present at position 34 of the AUA codon-specific tRNA(Ile) that contains the anticodon CAU, in an ATP-dependent manner. Cytidine is converted to lysidine, thus changing the amino acid specificity of the tRNA from methionine to isoleucine.</text>
</comment>
<dbReference type="GO" id="GO:0032267">
    <property type="term" value="F:tRNA(Ile)-lysidine synthase activity"/>
    <property type="evidence" value="ECO:0007669"/>
    <property type="project" value="UniProtKB-EC"/>
</dbReference>
<evidence type="ECO:0000256" key="5">
    <source>
        <dbReference type="ARBA" id="ARBA00022741"/>
    </source>
</evidence>
<dbReference type="RefSeq" id="WP_053399093.1">
    <property type="nucleotide sequence ID" value="NZ_LFQU01000036.1"/>
</dbReference>
<evidence type="ECO:0000256" key="8">
    <source>
        <dbReference type="HAMAP-Rule" id="MF_01161"/>
    </source>
</evidence>
<dbReference type="PANTHER" id="PTHR43033:SF1">
    <property type="entry name" value="TRNA(ILE)-LYSIDINE SYNTHASE-RELATED"/>
    <property type="match status" value="1"/>
</dbReference>
<dbReference type="PANTHER" id="PTHR43033">
    <property type="entry name" value="TRNA(ILE)-LYSIDINE SYNTHASE-RELATED"/>
    <property type="match status" value="1"/>
</dbReference>
<evidence type="ECO:0000256" key="4">
    <source>
        <dbReference type="ARBA" id="ARBA00022694"/>
    </source>
</evidence>
<dbReference type="Proteomes" id="UP000036951">
    <property type="component" value="Unassembled WGS sequence"/>
</dbReference>
<comment type="caution">
    <text evidence="10">The sequence shown here is derived from an EMBL/GenBank/DDBJ whole genome shotgun (WGS) entry which is preliminary data.</text>
</comment>
<evidence type="ECO:0000259" key="9">
    <source>
        <dbReference type="SMART" id="SM00977"/>
    </source>
</evidence>
<feature type="binding site" evidence="8">
    <location>
        <begin position="31"/>
        <end position="36"/>
    </location>
    <ligand>
        <name>ATP</name>
        <dbReference type="ChEBI" id="CHEBI:30616"/>
    </ligand>
</feature>
<keyword evidence="6 8" id="KW-0067">ATP-binding</keyword>
<reference evidence="10 11" key="1">
    <citation type="submission" date="2015-06" db="EMBL/GenBank/DDBJ databases">
        <title>Prevotella sp. 109, sp. nov., a novel member of the family Prevotellaceae isolated from human faeces.</title>
        <authorList>
            <person name="Shkoporov A.N."/>
            <person name="Chaplin A.V."/>
            <person name="Kafarskaia L.I."/>
            <person name="Efimov B.A."/>
        </authorList>
    </citation>
    <scope>NUCLEOTIDE SEQUENCE [LARGE SCALE GENOMIC DNA]</scope>
    <source>
        <strain evidence="10 11">109</strain>
    </source>
</reference>
<comment type="catalytic activity">
    <reaction evidence="7 8">
        <text>cytidine(34) in tRNA(Ile2) + L-lysine + ATP = lysidine(34) in tRNA(Ile2) + AMP + diphosphate + H(+)</text>
        <dbReference type="Rhea" id="RHEA:43744"/>
        <dbReference type="Rhea" id="RHEA-COMP:10625"/>
        <dbReference type="Rhea" id="RHEA-COMP:10670"/>
        <dbReference type="ChEBI" id="CHEBI:15378"/>
        <dbReference type="ChEBI" id="CHEBI:30616"/>
        <dbReference type="ChEBI" id="CHEBI:32551"/>
        <dbReference type="ChEBI" id="CHEBI:33019"/>
        <dbReference type="ChEBI" id="CHEBI:82748"/>
        <dbReference type="ChEBI" id="CHEBI:83665"/>
        <dbReference type="ChEBI" id="CHEBI:456215"/>
        <dbReference type="EC" id="6.3.4.19"/>
    </reaction>
</comment>
<keyword evidence="2 8" id="KW-0963">Cytoplasm</keyword>
<dbReference type="Pfam" id="PF01171">
    <property type="entry name" value="ATP_bind_3"/>
    <property type="match status" value="1"/>
</dbReference>
<comment type="domain">
    <text evidence="8">The N-terminal region contains the highly conserved SGGXDS motif, predicted to be a P-loop motif involved in ATP binding.</text>
</comment>
<dbReference type="EMBL" id="LFQU01000036">
    <property type="protein sequence ID" value="KOO67302.1"/>
    <property type="molecule type" value="Genomic_DNA"/>
</dbReference>
<dbReference type="GO" id="GO:0006400">
    <property type="term" value="P:tRNA modification"/>
    <property type="evidence" value="ECO:0007669"/>
    <property type="project" value="UniProtKB-UniRule"/>
</dbReference>
<dbReference type="InterPro" id="IPR014729">
    <property type="entry name" value="Rossmann-like_a/b/a_fold"/>
</dbReference>
<sequence>MLSNGFLKKISDFIKDRQLLSKDGKYIVALSGGADSVTLALALCELGYKVEAAHCNFHLRGEESDRDENFCVEFCRQNGIELHRAHFDTVSYSKLRKVSIEMAARDLRYSYFSQLKRDICADAICVAHHQDDSVETVLMNLIRGTGIDGLTGISPKNGDIVRPLLCVSRADIENELCAAGQDYVTDSTNLVDDVVRNKIRLDILPLMRQINPSVGNSIAKTAMRMEEVARVFGSAISDAAGRAVTYNNKGEAKISLDILSSGPSPENVLFHILKNYSFAPLQIEQIYSSLNSGPGTEFRSSTHALLIDREYIFIEPLSDEGQRRFVIPETGTYVYDESSKFRVEIIDNGSDVEIVRDRICFFADLSKVAFPLIVRRASTGDRFIPFGMNGSKLVSDYLTDRKFNLFDKRRQLVITDSDEKIIWLVNQRPDNRCRVSDTTKKILKITYTGC</sequence>
<organism evidence="10 11">
    <name type="scientific">Xylanibacter rarus</name>
    <dbReference type="NCBI Taxonomy" id="1676614"/>
    <lineage>
        <taxon>Bacteria</taxon>
        <taxon>Pseudomonadati</taxon>
        <taxon>Bacteroidota</taxon>
        <taxon>Bacteroidia</taxon>
        <taxon>Bacteroidales</taxon>
        <taxon>Prevotellaceae</taxon>
        <taxon>Xylanibacter</taxon>
    </lineage>
</organism>
<evidence type="ECO:0000313" key="11">
    <source>
        <dbReference type="Proteomes" id="UP000036951"/>
    </source>
</evidence>
<evidence type="ECO:0000256" key="7">
    <source>
        <dbReference type="ARBA" id="ARBA00048539"/>
    </source>
</evidence>
<dbReference type="GO" id="GO:0005524">
    <property type="term" value="F:ATP binding"/>
    <property type="evidence" value="ECO:0007669"/>
    <property type="project" value="UniProtKB-UniRule"/>
</dbReference>
<dbReference type="SUPFAM" id="SSF56037">
    <property type="entry name" value="PheT/TilS domain"/>
    <property type="match status" value="1"/>
</dbReference>
<keyword evidence="5 8" id="KW-0547">Nucleotide-binding</keyword>
<dbReference type="InterPro" id="IPR012795">
    <property type="entry name" value="tRNA_Ile_lys_synt_N"/>
</dbReference>
<comment type="similarity">
    <text evidence="8">Belongs to the tRNA(Ile)-lysidine synthase family.</text>
</comment>
<dbReference type="EC" id="6.3.4.19" evidence="8"/>
<protein>
    <recommendedName>
        <fullName evidence="8">tRNA(Ile)-lysidine synthase</fullName>
        <ecNumber evidence="8">6.3.4.19</ecNumber>
    </recommendedName>
    <alternativeName>
        <fullName evidence="8">tRNA(Ile)-2-lysyl-cytidine synthase</fullName>
    </alternativeName>
    <alternativeName>
        <fullName evidence="8">tRNA(Ile)-lysidine synthetase</fullName>
    </alternativeName>
</protein>
<dbReference type="NCBIfam" id="TIGR02433">
    <property type="entry name" value="lysidine_TilS_C"/>
    <property type="match status" value="1"/>
</dbReference>
<keyword evidence="3 8" id="KW-0436">Ligase</keyword>
<evidence type="ECO:0000256" key="1">
    <source>
        <dbReference type="ARBA" id="ARBA00004496"/>
    </source>
</evidence>
<evidence type="ECO:0000256" key="6">
    <source>
        <dbReference type="ARBA" id="ARBA00022840"/>
    </source>
</evidence>
<keyword evidence="4 8" id="KW-0819">tRNA processing</keyword>
<name>A0A8E1QW77_9BACT</name>
<dbReference type="SUPFAM" id="SSF52402">
    <property type="entry name" value="Adenine nucleotide alpha hydrolases-like"/>
    <property type="match status" value="1"/>
</dbReference>
<evidence type="ECO:0000313" key="10">
    <source>
        <dbReference type="EMBL" id="KOO67302.1"/>
    </source>
</evidence>
<dbReference type="InterPro" id="IPR012094">
    <property type="entry name" value="tRNA_Ile_lys_synt"/>
</dbReference>
<dbReference type="HAMAP" id="MF_01161">
    <property type="entry name" value="tRNA_Ile_lys_synt"/>
    <property type="match status" value="1"/>
</dbReference>
<comment type="subcellular location">
    <subcellularLocation>
        <location evidence="1 8">Cytoplasm</location>
    </subcellularLocation>
</comment>
<dbReference type="OrthoDB" id="9807403at2"/>